<gene>
    <name evidence="2" type="ORF">BKA00_005501</name>
</gene>
<keyword evidence="1" id="KW-0472">Membrane</keyword>
<reference evidence="2 3" key="1">
    <citation type="submission" date="2020-08" db="EMBL/GenBank/DDBJ databases">
        <title>Sequencing the genomes of 1000 actinobacteria strains.</title>
        <authorList>
            <person name="Klenk H.-P."/>
        </authorList>
    </citation>
    <scope>NUCLEOTIDE SEQUENCE [LARGE SCALE GENOMIC DNA]</scope>
    <source>
        <strain evidence="2 3">DSM 43675</strain>
    </source>
</reference>
<feature type="transmembrane region" description="Helical" evidence="1">
    <location>
        <begin position="36"/>
        <end position="56"/>
    </location>
</feature>
<proteinExistence type="predicted"/>
<evidence type="ECO:0000313" key="2">
    <source>
        <dbReference type="EMBL" id="MBB6398587.1"/>
    </source>
</evidence>
<comment type="caution">
    <text evidence="2">The sequence shown here is derived from an EMBL/GenBank/DDBJ whole genome shotgun (WGS) entry which is preliminary data.</text>
</comment>
<evidence type="ECO:0000256" key="1">
    <source>
        <dbReference type="SAM" id="Phobius"/>
    </source>
</evidence>
<keyword evidence="1" id="KW-1133">Transmembrane helix</keyword>
<protein>
    <submittedName>
        <fullName evidence="2">Energy-converting hydrogenase Eha subunit C</fullName>
    </submittedName>
</protein>
<name>A0A7X0G4I9_9ACTN</name>
<sequence length="70" mass="6986">MSLDVVGAVCIAIGLVGGGLQIGGLLHVPTLSKVKVIALVTIGAVFIATSVAQHLIAPAEGKRADQVQAE</sequence>
<keyword evidence="1" id="KW-0812">Transmembrane</keyword>
<accession>A0A7X0G4I9</accession>
<dbReference type="RefSeq" id="WP_185029687.1">
    <property type="nucleotide sequence ID" value="NZ_JACHMQ010000001.1"/>
</dbReference>
<dbReference type="Proteomes" id="UP000546324">
    <property type="component" value="Unassembled WGS sequence"/>
</dbReference>
<keyword evidence="3" id="KW-1185">Reference proteome</keyword>
<evidence type="ECO:0000313" key="3">
    <source>
        <dbReference type="Proteomes" id="UP000546324"/>
    </source>
</evidence>
<organism evidence="2 3">
    <name type="scientific">Actinomadura coerulea</name>
    <dbReference type="NCBI Taxonomy" id="46159"/>
    <lineage>
        <taxon>Bacteria</taxon>
        <taxon>Bacillati</taxon>
        <taxon>Actinomycetota</taxon>
        <taxon>Actinomycetes</taxon>
        <taxon>Streptosporangiales</taxon>
        <taxon>Thermomonosporaceae</taxon>
        <taxon>Actinomadura</taxon>
    </lineage>
</organism>
<feature type="transmembrane region" description="Helical" evidence="1">
    <location>
        <begin position="6"/>
        <end position="29"/>
    </location>
</feature>
<dbReference type="AlphaFoldDB" id="A0A7X0G4I9"/>
<dbReference type="EMBL" id="JACHMQ010000001">
    <property type="protein sequence ID" value="MBB6398587.1"/>
    <property type="molecule type" value="Genomic_DNA"/>
</dbReference>